<evidence type="ECO:0000313" key="2">
    <source>
        <dbReference type="Proteomes" id="UP001159363"/>
    </source>
</evidence>
<keyword evidence="2" id="KW-1185">Reference proteome</keyword>
<dbReference type="EMBL" id="JARBHB010000010">
    <property type="protein sequence ID" value="KAJ8873867.1"/>
    <property type="molecule type" value="Genomic_DNA"/>
</dbReference>
<protein>
    <submittedName>
        <fullName evidence="1">Uncharacterized protein</fullName>
    </submittedName>
</protein>
<accession>A0ABQ9GPA0</accession>
<gene>
    <name evidence="1" type="ORF">PR048_024703</name>
</gene>
<reference evidence="1 2" key="1">
    <citation type="submission" date="2023-02" db="EMBL/GenBank/DDBJ databases">
        <title>LHISI_Scaffold_Assembly.</title>
        <authorList>
            <person name="Stuart O.P."/>
            <person name="Cleave R."/>
            <person name="Magrath M.J.L."/>
            <person name="Mikheyev A.S."/>
        </authorList>
    </citation>
    <scope>NUCLEOTIDE SEQUENCE [LARGE SCALE GENOMIC DNA]</scope>
    <source>
        <strain evidence="1">Daus_M_001</strain>
        <tissue evidence="1">Leg muscle</tissue>
    </source>
</reference>
<name>A0ABQ9GPA0_9NEOP</name>
<sequence length="416" mass="47064">MRCTAQLIVNSLYLGVRGLGVRTWLNVVWAREYTARNITVTSGAWSSLTGLITQLAAKCSVRRRKKGSGTRCSRRLYAWLDRLWFKTSLLEETCDRHLRELGRCIERQRQPSVYQRQTISVREPCEFSRVKSLDNISKSTDATRPLQLYNRVQCSIGRRFTSTLSCGTVLNNSRCRVDTSVWAAEVAWVHVDRCTLACVDFPYSRCPPSLLSICTVARFPPILGCTLSLASSRTSPPEGELTQVGGGKWKTSEKTGRPVASYSTIPTCENPGFKPVSPCWEALALDRRMNKVTRPTAMLIFHKAEEYTVCIQVDLKGTMQLHVQGQEARERYGRQLYARLAPHRSYAQGVQCFHRDAVLEVSMERRRNARVGETGDPRENPPTSSVVWLDSLMRKSGSEHLPSFFHFSTGNRTQFA</sequence>
<proteinExistence type="predicted"/>
<dbReference type="Proteomes" id="UP001159363">
    <property type="component" value="Chromosome 9"/>
</dbReference>
<organism evidence="1 2">
    <name type="scientific">Dryococelus australis</name>
    <dbReference type="NCBI Taxonomy" id="614101"/>
    <lineage>
        <taxon>Eukaryota</taxon>
        <taxon>Metazoa</taxon>
        <taxon>Ecdysozoa</taxon>
        <taxon>Arthropoda</taxon>
        <taxon>Hexapoda</taxon>
        <taxon>Insecta</taxon>
        <taxon>Pterygota</taxon>
        <taxon>Neoptera</taxon>
        <taxon>Polyneoptera</taxon>
        <taxon>Phasmatodea</taxon>
        <taxon>Verophasmatodea</taxon>
        <taxon>Anareolatae</taxon>
        <taxon>Phasmatidae</taxon>
        <taxon>Eurycanthinae</taxon>
        <taxon>Dryococelus</taxon>
    </lineage>
</organism>
<evidence type="ECO:0000313" key="1">
    <source>
        <dbReference type="EMBL" id="KAJ8873867.1"/>
    </source>
</evidence>
<comment type="caution">
    <text evidence="1">The sequence shown here is derived from an EMBL/GenBank/DDBJ whole genome shotgun (WGS) entry which is preliminary data.</text>
</comment>